<dbReference type="PANTHER" id="PTHR30450:SF1">
    <property type="entry name" value="D-METHIONINE TRANSPORT SYSTEM PERMEASE PROTEIN METI-RELATED"/>
    <property type="match status" value="1"/>
</dbReference>
<evidence type="ECO:0000256" key="7">
    <source>
        <dbReference type="RuleBase" id="RU363032"/>
    </source>
</evidence>
<evidence type="ECO:0000256" key="5">
    <source>
        <dbReference type="ARBA" id="ARBA00022989"/>
    </source>
</evidence>
<protein>
    <submittedName>
        <fullName evidence="9">ABC transporter permease</fullName>
    </submittedName>
</protein>
<evidence type="ECO:0000256" key="4">
    <source>
        <dbReference type="ARBA" id="ARBA00022692"/>
    </source>
</evidence>
<dbReference type="SUPFAM" id="SSF161098">
    <property type="entry name" value="MetI-like"/>
    <property type="match status" value="1"/>
</dbReference>
<dbReference type="Proteomes" id="UP000278804">
    <property type="component" value="Chromosome"/>
</dbReference>
<accession>A0A451ENS1</accession>
<dbReference type="InterPro" id="IPR035906">
    <property type="entry name" value="MetI-like_sf"/>
</dbReference>
<dbReference type="Gene3D" id="1.10.3720.10">
    <property type="entry name" value="MetI-like"/>
    <property type="match status" value="1"/>
</dbReference>
<keyword evidence="3" id="KW-1003">Cell membrane</keyword>
<organism evidence="9 10">
    <name type="scientific">Erysipelothrix piscisicarius</name>
    <dbReference type="NCBI Taxonomy" id="2485784"/>
    <lineage>
        <taxon>Bacteria</taxon>
        <taxon>Bacillati</taxon>
        <taxon>Bacillota</taxon>
        <taxon>Erysipelotrichia</taxon>
        <taxon>Erysipelotrichales</taxon>
        <taxon>Erysipelotrichaceae</taxon>
        <taxon>Erysipelothrix</taxon>
    </lineage>
</organism>
<dbReference type="EMBL" id="CP034234">
    <property type="protein sequence ID" value="AZK43486.1"/>
    <property type="molecule type" value="Genomic_DNA"/>
</dbReference>
<feature type="domain" description="ABC transmembrane type-1" evidence="8">
    <location>
        <begin position="16"/>
        <end position="210"/>
    </location>
</feature>
<sequence>MISIYAEFHAELLKALSETFILLGFSILSALLVGLPLGTLIYLTRKDGYYENRFVSFFLNGYVDVVRSFPFLLFIVFMIPVTRFLIGTSLGTYAASVPMSFVAAALYARFVEQALLEVPQGIIDSALSLGATPFQLVFKFLFVEARSGLVLGLTSSIISYVNYSTVMGVVGGGGIGDFAMRYGYQRFEWQIMYATILIMIVLVLMIQFTGNRIAKRIDKR</sequence>
<dbReference type="KEGG" id="eri:EEI45_00470"/>
<feature type="transmembrane region" description="Helical" evidence="7">
    <location>
        <begin position="20"/>
        <end position="45"/>
    </location>
</feature>
<evidence type="ECO:0000256" key="6">
    <source>
        <dbReference type="ARBA" id="ARBA00023136"/>
    </source>
</evidence>
<keyword evidence="2 7" id="KW-0813">Transport</keyword>
<evidence type="ECO:0000256" key="3">
    <source>
        <dbReference type="ARBA" id="ARBA00022475"/>
    </source>
</evidence>
<feature type="transmembrane region" description="Helical" evidence="7">
    <location>
        <begin position="122"/>
        <end position="142"/>
    </location>
</feature>
<feature type="transmembrane region" description="Helical" evidence="7">
    <location>
        <begin position="93"/>
        <end position="110"/>
    </location>
</feature>
<evidence type="ECO:0000259" key="8">
    <source>
        <dbReference type="PROSITE" id="PS50928"/>
    </source>
</evidence>
<keyword evidence="5 7" id="KW-1133">Transmembrane helix</keyword>
<evidence type="ECO:0000256" key="2">
    <source>
        <dbReference type="ARBA" id="ARBA00022448"/>
    </source>
</evidence>
<feature type="transmembrane region" description="Helical" evidence="7">
    <location>
        <begin position="149"/>
        <end position="171"/>
    </location>
</feature>
<keyword evidence="10" id="KW-1185">Reference proteome</keyword>
<reference evidence="9 10" key="1">
    <citation type="journal article" date="2020" name="Int. J. Syst. Evol. Microbiol.">
        <title>Description of Erysipelothrix piscisicarius sp. nov., an emergent fish pathogen, and assessment of virulence using a tiger barb (Puntigrus tetrazona) infection model.</title>
        <authorList>
            <person name="Pomaranski E.K."/>
            <person name="Griffin M.J."/>
            <person name="Camus A.C."/>
            <person name="Armwood A.R."/>
            <person name="Shelley J."/>
            <person name="Waldbieser G.C."/>
            <person name="LaFrentz B.R."/>
            <person name="Garcia J.C."/>
            <person name="Yanong R."/>
            <person name="Soto E."/>
        </authorList>
    </citation>
    <scope>NUCLEOTIDE SEQUENCE [LARGE SCALE GENOMIC DNA]</scope>
    <source>
        <strain evidence="9 10">15TAL0474</strain>
    </source>
</reference>
<comment type="similarity">
    <text evidence="7">Belongs to the binding-protein-dependent transport system permease family.</text>
</comment>
<keyword evidence="4 7" id="KW-0812">Transmembrane</keyword>
<evidence type="ECO:0000313" key="10">
    <source>
        <dbReference type="Proteomes" id="UP000278804"/>
    </source>
</evidence>
<dbReference type="GO" id="GO:0005886">
    <property type="term" value="C:plasma membrane"/>
    <property type="evidence" value="ECO:0007669"/>
    <property type="project" value="UniProtKB-SubCell"/>
</dbReference>
<keyword evidence="6 7" id="KW-0472">Membrane</keyword>
<gene>
    <name evidence="9" type="ORF">EEI45_00470</name>
</gene>
<dbReference type="RefSeq" id="WP_125163710.1">
    <property type="nucleotide sequence ID" value="NZ_CP034234.1"/>
</dbReference>
<feature type="transmembrane region" description="Helical" evidence="7">
    <location>
        <begin position="65"/>
        <end position="86"/>
    </location>
</feature>
<evidence type="ECO:0000256" key="1">
    <source>
        <dbReference type="ARBA" id="ARBA00004651"/>
    </source>
</evidence>
<name>A0A451ENS1_9FIRM</name>
<comment type="subcellular location">
    <subcellularLocation>
        <location evidence="1 7">Cell membrane</location>
        <topology evidence="1 7">Multi-pass membrane protein</topology>
    </subcellularLocation>
</comment>
<dbReference type="GO" id="GO:0048473">
    <property type="term" value="P:D-methionine transmembrane transport"/>
    <property type="evidence" value="ECO:0007669"/>
    <property type="project" value="TreeGrafter"/>
</dbReference>
<proteinExistence type="inferred from homology"/>
<dbReference type="InterPro" id="IPR051322">
    <property type="entry name" value="AA_ABC_Transporter_Permease"/>
</dbReference>
<dbReference type="InterPro" id="IPR000515">
    <property type="entry name" value="MetI-like"/>
</dbReference>
<feature type="transmembrane region" description="Helical" evidence="7">
    <location>
        <begin position="191"/>
        <end position="210"/>
    </location>
</feature>
<dbReference type="AlphaFoldDB" id="A0A451ENS1"/>
<dbReference type="Pfam" id="PF00528">
    <property type="entry name" value="BPD_transp_1"/>
    <property type="match status" value="1"/>
</dbReference>
<dbReference type="PROSITE" id="PS50928">
    <property type="entry name" value="ABC_TM1"/>
    <property type="match status" value="1"/>
</dbReference>
<evidence type="ECO:0000313" key="9">
    <source>
        <dbReference type="EMBL" id="AZK43486.1"/>
    </source>
</evidence>
<dbReference type="PANTHER" id="PTHR30450">
    <property type="entry name" value="ABC TRANSPORTER PERMEASE"/>
    <property type="match status" value="1"/>
</dbReference>